<feature type="domain" description="Glycosyl transferase family 1" evidence="1">
    <location>
        <begin position="185"/>
        <end position="331"/>
    </location>
</feature>
<dbReference type="GeneID" id="98067693"/>
<evidence type="ECO:0000313" key="2">
    <source>
        <dbReference type="EMBL" id="EHP51011.1"/>
    </source>
</evidence>
<dbReference type="HOGENOM" id="CLU_009583_36_4_10"/>
<dbReference type="GO" id="GO:0016757">
    <property type="term" value="F:glycosyltransferase activity"/>
    <property type="evidence" value="ECO:0007669"/>
    <property type="project" value="InterPro"/>
</dbReference>
<protein>
    <recommendedName>
        <fullName evidence="1">Glycosyl transferase family 1 domain-containing protein</fullName>
    </recommendedName>
</protein>
<evidence type="ECO:0000313" key="3">
    <source>
        <dbReference type="Proteomes" id="UP000004892"/>
    </source>
</evidence>
<comment type="caution">
    <text evidence="2">The sequence shown here is derived from an EMBL/GenBank/DDBJ whole genome shotgun (WGS) entry which is preliminary data.</text>
</comment>
<keyword evidence="3" id="KW-1185">Reference proteome</keyword>
<proteinExistence type="predicted"/>
<dbReference type="Gene3D" id="3.40.50.2000">
    <property type="entry name" value="Glycogen Phosphorylase B"/>
    <property type="match status" value="2"/>
</dbReference>
<evidence type="ECO:0000259" key="1">
    <source>
        <dbReference type="Pfam" id="PF00534"/>
    </source>
</evidence>
<dbReference type="PATRIC" id="fig|742817.3.peg.11"/>
<dbReference type="EMBL" id="ADMC01000001">
    <property type="protein sequence ID" value="EHP51011.1"/>
    <property type="molecule type" value="Genomic_DNA"/>
</dbReference>
<dbReference type="STRING" id="742817.HMPREF9449_00013"/>
<dbReference type="AlphaFoldDB" id="H1DD35"/>
<gene>
    <name evidence="2" type="ORF">HMPREF9449_00013</name>
</gene>
<dbReference type="Pfam" id="PF00534">
    <property type="entry name" value="Glycos_transf_1"/>
    <property type="match status" value="1"/>
</dbReference>
<dbReference type="InterPro" id="IPR001296">
    <property type="entry name" value="Glyco_trans_1"/>
</dbReference>
<sequence length="370" mass="43819">MIIITRSNGIYSSPRIEKYIDFFEKEKIKYLAIGWDRKGENLYRENTIYFRKKTGYNIGGFEASYYRILWMLFLMKTFYRYRKDIKMIHAFDLDAAYPATLFKFLFHRKIKTIFDVCDWFSSNFDKEKSLIKRIFKIMEKFTIKYSDEVIICEPERIRQIPYKLNKPELIVPNTPAFTSYDFLQKDEKFQFNNPLLVLSYVGGFSKSRLLDELLDLVQKSKINLLIAGFGEKDIENRCIQLQSLPNFKYFGKVKYLDGLNIMYNSDLIYAMYSSKNSNNIYAAPNKYYEAMLLGKPILTNKGTILTEKIINNGIGYVVSENYEDIQLVLSSISLKDVRTKGNKAKEMWNKTYNKYFENFIKNKYVNLISK</sequence>
<dbReference type="RefSeq" id="WP_009135167.1">
    <property type="nucleotide sequence ID" value="NZ_JH594596.1"/>
</dbReference>
<accession>H1DD35</accession>
<dbReference type="SUPFAM" id="SSF53756">
    <property type="entry name" value="UDP-Glycosyltransferase/glycogen phosphorylase"/>
    <property type="match status" value="1"/>
</dbReference>
<name>H1DD35_9BACT</name>
<dbReference type="eggNOG" id="COG0438">
    <property type="taxonomic scope" value="Bacteria"/>
</dbReference>
<dbReference type="Proteomes" id="UP000004892">
    <property type="component" value="Unassembled WGS sequence"/>
</dbReference>
<reference evidence="2 3" key="1">
    <citation type="submission" date="2012-01" db="EMBL/GenBank/DDBJ databases">
        <title>The Genome Sequence of Odoribacter laneus YIT 12061.</title>
        <authorList>
            <consortium name="The Broad Institute Genome Sequencing Platform"/>
            <person name="Earl A."/>
            <person name="Ward D."/>
            <person name="Feldgarden M."/>
            <person name="Gevers D."/>
            <person name="Morotomi M."/>
            <person name="Young S.K."/>
            <person name="Zeng Q."/>
            <person name="Gargeya S."/>
            <person name="Fitzgerald M."/>
            <person name="Haas B."/>
            <person name="Abouelleil A."/>
            <person name="Alvarado L."/>
            <person name="Arachchi H.M."/>
            <person name="Berlin A."/>
            <person name="Chapman S.B."/>
            <person name="Gearin G."/>
            <person name="Goldberg J."/>
            <person name="Griggs A."/>
            <person name="Gujja S."/>
            <person name="Hansen M."/>
            <person name="Heiman D."/>
            <person name="Howarth C."/>
            <person name="Larimer J."/>
            <person name="Lui A."/>
            <person name="MacDonald P.J.P."/>
            <person name="McCowen C."/>
            <person name="Montmayeur A."/>
            <person name="Murphy C."/>
            <person name="Neiman D."/>
            <person name="Pearson M."/>
            <person name="Priest M."/>
            <person name="Roberts A."/>
            <person name="Saif S."/>
            <person name="Shea T."/>
            <person name="Sisk P."/>
            <person name="Stolte C."/>
            <person name="Sykes S."/>
            <person name="Wortman J."/>
            <person name="Nusbaum C."/>
            <person name="Birren B."/>
        </authorList>
    </citation>
    <scope>NUCLEOTIDE SEQUENCE [LARGE SCALE GENOMIC DNA]</scope>
    <source>
        <strain evidence="2 3">YIT 12061</strain>
    </source>
</reference>
<organism evidence="2 3">
    <name type="scientific">Odoribacter laneus YIT 12061</name>
    <dbReference type="NCBI Taxonomy" id="742817"/>
    <lineage>
        <taxon>Bacteria</taxon>
        <taxon>Pseudomonadati</taxon>
        <taxon>Bacteroidota</taxon>
        <taxon>Bacteroidia</taxon>
        <taxon>Bacteroidales</taxon>
        <taxon>Odoribacteraceae</taxon>
        <taxon>Odoribacter</taxon>
    </lineage>
</organism>